<dbReference type="Pfam" id="PF13619">
    <property type="entry name" value="KTSC"/>
    <property type="match status" value="1"/>
</dbReference>
<evidence type="ECO:0000259" key="1">
    <source>
        <dbReference type="Pfam" id="PF13619"/>
    </source>
</evidence>
<comment type="caution">
    <text evidence="2">The sequence shown here is derived from an EMBL/GenBank/DDBJ whole genome shotgun (WGS) entry which is preliminary data.</text>
</comment>
<dbReference type="RefSeq" id="WP_002701112.1">
    <property type="nucleotide sequence ID" value="NZ_AAWS01000035.1"/>
</dbReference>
<sequence>MTKFKRNHTESSLITSTAYDPLSQVLEVVFCKGGIYEYADVSEQEFANLQNSKSVGVFFNGNIRNRKEEHYKKVRN</sequence>
<organism evidence="2 3">
    <name type="scientific">Microscilla marina ATCC 23134</name>
    <dbReference type="NCBI Taxonomy" id="313606"/>
    <lineage>
        <taxon>Bacteria</taxon>
        <taxon>Pseudomonadati</taxon>
        <taxon>Bacteroidota</taxon>
        <taxon>Cytophagia</taxon>
        <taxon>Cytophagales</taxon>
        <taxon>Microscillaceae</taxon>
        <taxon>Microscilla</taxon>
    </lineage>
</organism>
<accession>A1ZTB3</accession>
<feature type="domain" description="KTSC" evidence="1">
    <location>
        <begin position="10"/>
        <end position="66"/>
    </location>
</feature>
<name>A1ZTB3_MICM2</name>
<gene>
    <name evidence="2" type="ORF">M23134_04613</name>
</gene>
<protein>
    <recommendedName>
        <fullName evidence="1">KTSC domain-containing protein</fullName>
    </recommendedName>
</protein>
<dbReference type="AlphaFoldDB" id="A1ZTB3"/>
<dbReference type="EMBL" id="AAWS01000035">
    <property type="protein sequence ID" value="EAY26335.1"/>
    <property type="molecule type" value="Genomic_DNA"/>
</dbReference>
<proteinExistence type="predicted"/>
<reference evidence="2 3" key="1">
    <citation type="submission" date="2007-01" db="EMBL/GenBank/DDBJ databases">
        <authorList>
            <person name="Haygood M."/>
            <person name="Podell S."/>
            <person name="Anderson C."/>
            <person name="Hopkinson B."/>
            <person name="Roe K."/>
            <person name="Barbeau K."/>
            <person name="Gaasterland T."/>
            <person name="Ferriera S."/>
            <person name="Johnson J."/>
            <person name="Kravitz S."/>
            <person name="Beeson K."/>
            <person name="Sutton G."/>
            <person name="Rogers Y.-H."/>
            <person name="Friedman R."/>
            <person name="Frazier M."/>
            <person name="Venter J.C."/>
        </authorList>
    </citation>
    <scope>NUCLEOTIDE SEQUENCE [LARGE SCALE GENOMIC DNA]</scope>
    <source>
        <strain evidence="2 3">ATCC 23134</strain>
    </source>
</reference>
<keyword evidence="3" id="KW-1185">Reference proteome</keyword>
<dbReference type="OrthoDB" id="8450910at2"/>
<evidence type="ECO:0000313" key="3">
    <source>
        <dbReference type="Proteomes" id="UP000004095"/>
    </source>
</evidence>
<dbReference type="Proteomes" id="UP000004095">
    <property type="component" value="Unassembled WGS sequence"/>
</dbReference>
<evidence type="ECO:0000313" key="2">
    <source>
        <dbReference type="EMBL" id="EAY26335.1"/>
    </source>
</evidence>
<dbReference type="InterPro" id="IPR025309">
    <property type="entry name" value="KTSC_dom"/>
</dbReference>